<evidence type="ECO:0000256" key="6">
    <source>
        <dbReference type="ARBA" id="ARBA00022777"/>
    </source>
</evidence>
<keyword evidence="2" id="KW-0808">Transferase</keyword>
<evidence type="ECO:0000256" key="9">
    <source>
        <dbReference type="ARBA" id="ARBA00049535"/>
    </source>
</evidence>
<reference evidence="11" key="1">
    <citation type="submission" date="2020-05" db="EMBL/GenBank/DDBJ databases">
        <authorList>
            <person name="Chiriac C."/>
            <person name="Salcher M."/>
            <person name="Ghai R."/>
            <person name="Kavagutti S V."/>
        </authorList>
    </citation>
    <scope>NUCLEOTIDE SEQUENCE</scope>
</reference>
<protein>
    <recommendedName>
        <fullName evidence="1">ribose-phosphate diphosphokinase</fullName>
        <ecNumber evidence="1">2.7.6.1</ecNumber>
    </recommendedName>
</protein>
<evidence type="ECO:0000256" key="3">
    <source>
        <dbReference type="ARBA" id="ARBA00022723"/>
    </source>
</evidence>
<dbReference type="CDD" id="cd06223">
    <property type="entry name" value="PRTases_typeI"/>
    <property type="match status" value="1"/>
</dbReference>
<dbReference type="EMBL" id="CAFBLT010000001">
    <property type="protein sequence ID" value="CAB4865539.1"/>
    <property type="molecule type" value="Genomic_DNA"/>
</dbReference>
<dbReference type="FunFam" id="3.40.50.2020:FF:000007">
    <property type="entry name" value="Ribose-phosphate pyrophosphokinase"/>
    <property type="match status" value="1"/>
</dbReference>
<keyword evidence="3" id="KW-0479">Metal-binding</keyword>
<evidence type="ECO:0000313" key="11">
    <source>
        <dbReference type="EMBL" id="CAB4865539.1"/>
    </source>
</evidence>
<dbReference type="PANTHER" id="PTHR10210">
    <property type="entry name" value="RIBOSE-PHOSPHATE DIPHOSPHOKINASE FAMILY MEMBER"/>
    <property type="match status" value="1"/>
</dbReference>
<dbReference type="NCBIfam" id="NF002320">
    <property type="entry name" value="PRK01259.1"/>
    <property type="match status" value="1"/>
</dbReference>
<dbReference type="InterPro" id="IPR037515">
    <property type="entry name" value="Rib-P_diPkinase_bac"/>
</dbReference>
<evidence type="ECO:0000259" key="10">
    <source>
        <dbReference type="Pfam" id="PF13793"/>
    </source>
</evidence>
<dbReference type="NCBIfam" id="NF002844">
    <property type="entry name" value="PRK03092.1"/>
    <property type="match status" value="1"/>
</dbReference>
<keyword evidence="7" id="KW-0067">ATP-binding</keyword>
<proteinExistence type="inferred from homology"/>
<dbReference type="GO" id="GO:0006015">
    <property type="term" value="P:5-phosphoribose 1-diphosphate biosynthetic process"/>
    <property type="evidence" value="ECO:0007669"/>
    <property type="project" value="TreeGrafter"/>
</dbReference>
<organism evidence="11">
    <name type="scientific">freshwater metagenome</name>
    <dbReference type="NCBI Taxonomy" id="449393"/>
    <lineage>
        <taxon>unclassified sequences</taxon>
        <taxon>metagenomes</taxon>
        <taxon>ecological metagenomes</taxon>
    </lineage>
</organism>
<accession>A0A6J7DAT7</accession>
<dbReference type="GO" id="GO:0004749">
    <property type="term" value="F:ribose phosphate diphosphokinase activity"/>
    <property type="evidence" value="ECO:0007669"/>
    <property type="project" value="UniProtKB-EC"/>
</dbReference>
<evidence type="ECO:0000256" key="5">
    <source>
        <dbReference type="ARBA" id="ARBA00022741"/>
    </source>
</evidence>
<dbReference type="AlphaFoldDB" id="A0A6J7DAT7"/>
<comment type="catalytic activity">
    <reaction evidence="9">
        <text>D-ribose 5-phosphate + ATP = 5-phospho-alpha-D-ribose 1-diphosphate + AMP + H(+)</text>
        <dbReference type="Rhea" id="RHEA:15609"/>
        <dbReference type="ChEBI" id="CHEBI:15378"/>
        <dbReference type="ChEBI" id="CHEBI:30616"/>
        <dbReference type="ChEBI" id="CHEBI:58017"/>
        <dbReference type="ChEBI" id="CHEBI:78346"/>
        <dbReference type="ChEBI" id="CHEBI:456215"/>
        <dbReference type="EC" id="2.7.6.1"/>
    </reaction>
</comment>
<feature type="domain" description="Ribose-phosphate pyrophosphokinase N-terminal" evidence="10">
    <location>
        <begin position="22"/>
        <end position="137"/>
    </location>
</feature>
<evidence type="ECO:0000256" key="1">
    <source>
        <dbReference type="ARBA" id="ARBA00013247"/>
    </source>
</evidence>
<dbReference type="PROSITE" id="PS00114">
    <property type="entry name" value="PRPP_SYNTHASE"/>
    <property type="match status" value="1"/>
</dbReference>
<dbReference type="PANTHER" id="PTHR10210:SF41">
    <property type="entry name" value="RIBOSE-PHOSPHATE PYROPHOSPHOKINASE 1, CHLOROPLASTIC"/>
    <property type="match status" value="1"/>
</dbReference>
<evidence type="ECO:0000256" key="4">
    <source>
        <dbReference type="ARBA" id="ARBA00022727"/>
    </source>
</evidence>
<dbReference type="GO" id="GO:0000287">
    <property type="term" value="F:magnesium ion binding"/>
    <property type="evidence" value="ECO:0007669"/>
    <property type="project" value="InterPro"/>
</dbReference>
<evidence type="ECO:0000256" key="2">
    <source>
        <dbReference type="ARBA" id="ARBA00022679"/>
    </source>
</evidence>
<dbReference type="EC" id="2.7.6.1" evidence="1"/>
<sequence length="335" mass="36030">MTTSPDLASVRSVEVIPTRRLALVSGRSHPELSEAIADHLGVSLSNANLREFANGEVHCRFDNSLRGSDVFIIQTHCGPVNDTLMEQLIMVDAAKRASAKRITAVCPYYGYSRQDRKSTGREPITAKLVADMLQAAGVDRVVSVDLHSGQIQGFFDLPFDHLTAAPVLEGYLKKHVGSDIVVVAPDAGRVKVAERYSQHLGCDLALVHKTRPRGTMNQVEARHVVGEVAGRHCILIDDMIDTASTICAAAELLSQSGAKDIWAMATHAVLSDPATARLKAAPFSRVVVTDTLPIPSEHEFDTLEVLSVASIIGDAIDAVFEDTSVSEIFGGENLA</sequence>
<dbReference type="GO" id="GO:0005524">
    <property type="term" value="F:ATP binding"/>
    <property type="evidence" value="ECO:0007669"/>
    <property type="project" value="UniProtKB-KW"/>
</dbReference>
<keyword evidence="5" id="KW-0547">Nucleotide-binding</keyword>
<dbReference type="InterPro" id="IPR029099">
    <property type="entry name" value="Pribosyltran_N"/>
</dbReference>
<dbReference type="GO" id="GO:0009156">
    <property type="term" value="P:ribonucleoside monophosphate biosynthetic process"/>
    <property type="evidence" value="ECO:0007669"/>
    <property type="project" value="InterPro"/>
</dbReference>
<dbReference type="Pfam" id="PF14572">
    <property type="entry name" value="Pribosyl_synth"/>
    <property type="match status" value="1"/>
</dbReference>
<keyword evidence="4" id="KW-0545">Nucleotide biosynthesis</keyword>
<dbReference type="InterPro" id="IPR005946">
    <property type="entry name" value="Rib-P_diPkinase"/>
</dbReference>
<dbReference type="Pfam" id="PF13793">
    <property type="entry name" value="Pribosyltran_N"/>
    <property type="match status" value="1"/>
</dbReference>
<dbReference type="GO" id="GO:0005737">
    <property type="term" value="C:cytoplasm"/>
    <property type="evidence" value="ECO:0007669"/>
    <property type="project" value="TreeGrafter"/>
</dbReference>
<gene>
    <name evidence="11" type="ORF">UFOPK3427_00464</name>
    <name evidence="12" type="ORF">UFOPK4112_00695</name>
</gene>
<dbReference type="GO" id="GO:0002189">
    <property type="term" value="C:ribose phosphate diphosphokinase complex"/>
    <property type="evidence" value="ECO:0007669"/>
    <property type="project" value="TreeGrafter"/>
</dbReference>
<dbReference type="SUPFAM" id="SSF53271">
    <property type="entry name" value="PRTase-like"/>
    <property type="match status" value="1"/>
</dbReference>
<name>A0A6J7DAT7_9ZZZZ</name>
<keyword evidence="6" id="KW-0418">Kinase</keyword>
<dbReference type="SMART" id="SM01400">
    <property type="entry name" value="Pribosyltran_N"/>
    <property type="match status" value="1"/>
</dbReference>
<evidence type="ECO:0000256" key="7">
    <source>
        <dbReference type="ARBA" id="ARBA00022840"/>
    </source>
</evidence>
<keyword evidence="8" id="KW-0460">Magnesium</keyword>
<dbReference type="GO" id="GO:0006164">
    <property type="term" value="P:purine nucleotide biosynthetic process"/>
    <property type="evidence" value="ECO:0007669"/>
    <property type="project" value="TreeGrafter"/>
</dbReference>
<evidence type="ECO:0000313" key="12">
    <source>
        <dbReference type="EMBL" id="CAB5017420.1"/>
    </source>
</evidence>
<dbReference type="NCBIfam" id="TIGR01251">
    <property type="entry name" value="ribP_PPkin"/>
    <property type="match status" value="1"/>
</dbReference>
<dbReference type="InterPro" id="IPR000836">
    <property type="entry name" value="PRTase_dom"/>
</dbReference>
<dbReference type="Gene3D" id="3.40.50.2020">
    <property type="match status" value="2"/>
</dbReference>
<dbReference type="EMBL" id="CAFBPM010000005">
    <property type="protein sequence ID" value="CAB5017420.1"/>
    <property type="molecule type" value="Genomic_DNA"/>
</dbReference>
<dbReference type="GO" id="GO:0016301">
    <property type="term" value="F:kinase activity"/>
    <property type="evidence" value="ECO:0007669"/>
    <property type="project" value="UniProtKB-KW"/>
</dbReference>
<dbReference type="HAMAP" id="MF_00583_B">
    <property type="entry name" value="RibP_PPkinase_B"/>
    <property type="match status" value="1"/>
</dbReference>
<dbReference type="InterPro" id="IPR029057">
    <property type="entry name" value="PRTase-like"/>
</dbReference>
<evidence type="ECO:0000256" key="8">
    <source>
        <dbReference type="ARBA" id="ARBA00022842"/>
    </source>
</evidence>
<dbReference type="InterPro" id="IPR000842">
    <property type="entry name" value="PRib_PP_synth_CS"/>
</dbReference>